<organism evidence="7 8">
    <name type="scientific">Saccoglossus kowalevskii</name>
    <name type="common">Acorn worm</name>
    <dbReference type="NCBI Taxonomy" id="10224"/>
    <lineage>
        <taxon>Eukaryota</taxon>
        <taxon>Metazoa</taxon>
        <taxon>Hemichordata</taxon>
        <taxon>Enteropneusta</taxon>
        <taxon>Harrimaniidae</taxon>
        <taxon>Saccoglossus</taxon>
    </lineage>
</organism>
<evidence type="ECO:0000256" key="3">
    <source>
        <dbReference type="ARBA" id="ARBA00022843"/>
    </source>
</evidence>
<evidence type="ECO:0000313" key="7">
    <source>
        <dbReference type="Proteomes" id="UP000694865"/>
    </source>
</evidence>
<comment type="similarity">
    <text evidence="5">Belongs to the Fanconi anemia protein FANCD2 family.</text>
</comment>
<keyword evidence="4" id="KW-0539">Nucleus</keyword>
<dbReference type="InterPro" id="IPR016024">
    <property type="entry name" value="ARM-type_fold"/>
</dbReference>
<evidence type="ECO:0000313" key="8">
    <source>
        <dbReference type="RefSeq" id="XP_006818892.1"/>
    </source>
</evidence>
<keyword evidence="3" id="KW-0832">Ubl conjugation</keyword>
<evidence type="ECO:0000256" key="2">
    <source>
        <dbReference type="ARBA" id="ARBA00022499"/>
    </source>
</evidence>
<evidence type="ECO:0000256" key="4">
    <source>
        <dbReference type="ARBA" id="ARBA00023242"/>
    </source>
</evidence>
<proteinExistence type="inferred from homology"/>
<dbReference type="Pfam" id="PF14631">
    <property type="entry name" value="FancD2"/>
    <property type="match status" value="1"/>
</dbReference>
<reference evidence="8" key="1">
    <citation type="submission" date="2025-08" db="UniProtKB">
        <authorList>
            <consortium name="RefSeq"/>
        </authorList>
    </citation>
    <scope>IDENTIFICATION</scope>
    <source>
        <tissue evidence="8">Testes</tissue>
    </source>
</reference>
<sequence length="282" mass="32732">MQLDLSGHTAANPANDRGSVAVHRKLQTEQFSCNNYSRGELNRYVLNRPKDRSSYGTYYRLMLMELVDAVKKFKIGKSSDTEQDRIQRLIRWNVAIRLLHVLVNLLKIFDARINLTSILKYGRMFVEVFLRQGMPMLDSIFRHHREDVQGLLKNLQQSTRALQHLCSHTKVLKDVSLTNHVPALKKCLESFVYRVKHMLTIHKCHEAFWLGNLKNRNLQGEEILSQVSKAETDDEEEEDEDEDENDNNESDVEMEDESIASNDTDMQQVDDHVPGQDISEVY</sequence>
<keyword evidence="7" id="KW-1185">Reference proteome</keyword>
<keyword evidence="2" id="KW-1017">Isopeptide bond</keyword>
<comment type="subcellular location">
    <subcellularLocation>
        <location evidence="1">Nucleus</location>
    </subcellularLocation>
</comment>
<dbReference type="Proteomes" id="UP000694865">
    <property type="component" value="Unplaced"/>
</dbReference>
<feature type="region of interest" description="Disordered" evidence="6">
    <location>
        <begin position="226"/>
        <end position="282"/>
    </location>
</feature>
<protein>
    <submittedName>
        <fullName evidence="8">Fanconi anemia group D2 protein-like</fullName>
    </submittedName>
</protein>
<feature type="compositionally biased region" description="Acidic residues" evidence="6">
    <location>
        <begin position="232"/>
        <end position="258"/>
    </location>
</feature>
<evidence type="ECO:0000256" key="1">
    <source>
        <dbReference type="ARBA" id="ARBA00004123"/>
    </source>
</evidence>
<dbReference type="PANTHER" id="PTHR32086:SF0">
    <property type="entry name" value="FANCONI ANEMIA GROUP D2 PROTEIN"/>
    <property type="match status" value="1"/>
</dbReference>
<evidence type="ECO:0000256" key="5">
    <source>
        <dbReference type="ARBA" id="ARBA00093456"/>
    </source>
</evidence>
<dbReference type="InterPro" id="IPR029448">
    <property type="entry name" value="FANCD2"/>
</dbReference>
<gene>
    <name evidence="8" type="primary">LOC102806413</name>
</gene>
<dbReference type="PANTHER" id="PTHR32086">
    <property type="entry name" value="FANCONI ANEMIA GROUP D2 PROTEIN"/>
    <property type="match status" value="1"/>
</dbReference>
<dbReference type="SUPFAM" id="SSF48371">
    <property type="entry name" value="ARM repeat"/>
    <property type="match status" value="1"/>
</dbReference>
<name>A0ABM0MFV1_SACKO</name>
<evidence type="ECO:0000256" key="6">
    <source>
        <dbReference type="SAM" id="MobiDB-lite"/>
    </source>
</evidence>
<dbReference type="GeneID" id="102806413"/>
<dbReference type="RefSeq" id="XP_006818892.1">
    <property type="nucleotide sequence ID" value="XM_006818829.1"/>
</dbReference>
<accession>A0ABM0MFV1</accession>